<dbReference type="SUPFAM" id="SSF51161">
    <property type="entry name" value="Trimeric LpxA-like enzymes"/>
    <property type="match status" value="1"/>
</dbReference>
<keyword evidence="2" id="KW-1185">Reference proteome</keyword>
<dbReference type="OrthoDB" id="5323702at2"/>
<dbReference type="InterPro" id="IPR011004">
    <property type="entry name" value="Trimer_LpxA-like_sf"/>
</dbReference>
<gene>
    <name evidence="1" type="ORF">DJ019_12070</name>
</gene>
<proteinExistence type="predicted"/>
<dbReference type="Proteomes" id="UP000249524">
    <property type="component" value="Unassembled WGS sequence"/>
</dbReference>
<dbReference type="EMBL" id="QFYS01000005">
    <property type="protein sequence ID" value="RAK64758.1"/>
    <property type="molecule type" value="Genomic_DNA"/>
</dbReference>
<evidence type="ECO:0000313" key="1">
    <source>
        <dbReference type="EMBL" id="RAK64758.1"/>
    </source>
</evidence>
<name>A0A328BI92_9CAUL</name>
<accession>A0A328BI92</accession>
<dbReference type="RefSeq" id="WP_111276296.1">
    <property type="nucleotide sequence ID" value="NZ_QFYS01000005.1"/>
</dbReference>
<comment type="caution">
    <text evidence="1">The sequence shown here is derived from an EMBL/GenBank/DDBJ whole genome shotgun (WGS) entry which is preliminary data.</text>
</comment>
<reference evidence="1 2" key="1">
    <citation type="submission" date="2018-05" db="EMBL/GenBank/DDBJ databases">
        <authorList>
            <person name="Lanie J.A."/>
            <person name="Ng W.-L."/>
            <person name="Kazmierczak K.M."/>
            <person name="Andrzejewski T.M."/>
            <person name="Davidsen T.M."/>
            <person name="Wayne K.J."/>
            <person name="Tettelin H."/>
            <person name="Glass J.I."/>
            <person name="Rusch D."/>
            <person name="Podicherti R."/>
            <person name="Tsui H.-C.T."/>
            <person name="Winkler M.E."/>
        </authorList>
    </citation>
    <scope>NUCLEOTIDE SEQUENCE [LARGE SCALE GENOMIC DNA]</scope>
    <source>
        <strain evidence="1 2">BUT-10</strain>
    </source>
</reference>
<organism evidence="1 2">
    <name type="scientific">Phenylobacterium kunshanense</name>
    <dbReference type="NCBI Taxonomy" id="1445034"/>
    <lineage>
        <taxon>Bacteria</taxon>
        <taxon>Pseudomonadati</taxon>
        <taxon>Pseudomonadota</taxon>
        <taxon>Alphaproteobacteria</taxon>
        <taxon>Caulobacterales</taxon>
        <taxon>Caulobacteraceae</taxon>
        <taxon>Phenylobacterium</taxon>
    </lineage>
</organism>
<evidence type="ECO:0000313" key="2">
    <source>
        <dbReference type="Proteomes" id="UP000249524"/>
    </source>
</evidence>
<protein>
    <recommendedName>
        <fullName evidence="3">Serine acetyltransferase</fullName>
    </recommendedName>
</protein>
<dbReference type="AlphaFoldDB" id="A0A328BI92"/>
<dbReference type="Gene3D" id="2.160.10.10">
    <property type="entry name" value="Hexapeptide repeat proteins"/>
    <property type="match status" value="1"/>
</dbReference>
<sequence>MKLLDHTRDSLVAYLTAQCAHIVPDGREDAFRKAVDAHLDEALERMHVCINACAPWRPDQFNVLQSSQHCIFLYYLSNTIYARSGDTAAATRLFLMNKAFNGIDLFYEIQMPPVFYIGHSVGIVLAKATYGNYLVLYQNSTVGRHKDQIPVIGDRVVLYPNTAVIGRSVIGNDAVLSQGVSAVNKTVPEGKIAFRAGGSDLAFQPRPDDLLKEYFRL</sequence>
<evidence type="ECO:0008006" key="3">
    <source>
        <dbReference type="Google" id="ProtNLM"/>
    </source>
</evidence>